<dbReference type="OrthoDB" id="6380302at2759"/>
<accession>A0A6A0H1N0</accession>
<feature type="compositionally biased region" description="Basic residues" evidence="1">
    <location>
        <begin position="135"/>
        <end position="153"/>
    </location>
</feature>
<reference evidence="2" key="2">
    <citation type="journal article" date="2018" name="Environ. Sci. Technol.">
        <title>The Toxicogenome of Hyalella azteca: A Model for Sediment Ecotoxicology and Evolutionary Toxicology.</title>
        <authorList>
            <person name="Poynton H.C."/>
            <person name="Hasenbein S."/>
            <person name="Benoit J.B."/>
            <person name="Sepulveda M.S."/>
            <person name="Poelchau M.F."/>
            <person name="Hughes D.S.T."/>
            <person name="Murali S.C."/>
            <person name="Chen S."/>
            <person name="Glastad K.M."/>
            <person name="Goodisman M.A.D."/>
            <person name="Werren J.H."/>
            <person name="Vineis J.H."/>
            <person name="Bowen J.L."/>
            <person name="Friedrich M."/>
            <person name="Jones J."/>
            <person name="Robertson H.M."/>
            <person name="Feyereisen R."/>
            <person name="Mechler-Hickson A."/>
            <person name="Mathers N."/>
            <person name="Lee C.E."/>
            <person name="Colbourne J.K."/>
            <person name="Biales A."/>
            <person name="Johnston J.S."/>
            <person name="Wellborn G.A."/>
            <person name="Rosendale A.J."/>
            <person name="Cridge A.G."/>
            <person name="Munoz-Torres M.C."/>
            <person name="Bain P.A."/>
            <person name="Manny A.R."/>
            <person name="Major K.M."/>
            <person name="Lambert F.N."/>
            <person name="Vulpe C.D."/>
            <person name="Tuck P."/>
            <person name="Blalock B.J."/>
            <person name="Lin Y.Y."/>
            <person name="Smith M.E."/>
            <person name="Ochoa-Acuna H."/>
            <person name="Chen M.M."/>
            <person name="Childers C.P."/>
            <person name="Qu J."/>
            <person name="Dugan S."/>
            <person name="Lee S.L."/>
            <person name="Chao H."/>
            <person name="Dinh H."/>
            <person name="Han Y."/>
            <person name="Doddapaneni H."/>
            <person name="Worley K.C."/>
            <person name="Muzny D.M."/>
            <person name="Gibbs R.A."/>
            <person name="Richards S."/>
        </authorList>
    </citation>
    <scope>NUCLEOTIDE SEQUENCE</scope>
    <source>
        <strain evidence="2">HAZT.00-mixed</strain>
        <tissue evidence="2">Whole organism</tissue>
    </source>
</reference>
<dbReference type="EMBL" id="JQDR03009045">
    <property type="protein sequence ID" value="KAA0196265.1"/>
    <property type="molecule type" value="Genomic_DNA"/>
</dbReference>
<proteinExistence type="predicted"/>
<feature type="non-terminal residue" evidence="2">
    <location>
        <position position="258"/>
    </location>
</feature>
<reference evidence="2" key="3">
    <citation type="submission" date="2019-06" db="EMBL/GenBank/DDBJ databases">
        <authorList>
            <person name="Poynton C."/>
            <person name="Hasenbein S."/>
            <person name="Benoit J.B."/>
            <person name="Sepulveda M.S."/>
            <person name="Poelchau M.F."/>
            <person name="Murali S.C."/>
            <person name="Chen S."/>
            <person name="Glastad K.M."/>
            <person name="Werren J.H."/>
            <person name="Vineis J.H."/>
            <person name="Bowen J.L."/>
            <person name="Friedrich M."/>
            <person name="Jones J."/>
            <person name="Robertson H.M."/>
            <person name="Feyereisen R."/>
            <person name="Mechler-Hickson A."/>
            <person name="Mathers N."/>
            <person name="Lee C.E."/>
            <person name="Colbourne J.K."/>
            <person name="Biales A."/>
            <person name="Johnston J.S."/>
            <person name="Wellborn G.A."/>
            <person name="Rosendale A.J."/>
            <person name="Cridge A.G."/>
            <person name="Munoz-Torres M.C."/>
            <person name="Bain P.A."/>
            <person name="Manny A.R."/>
            <person name="Major K.M."/>
            <person name="Lambert F.N."/>
            <person name="Vulpe C.D."/>
            <person name="Tuck P."/>
            <person name="Blalock B.J."/>
            <person name="Lin Y.-Y."/>
            <person name="Smith M.E."/>
            <person name="Ochoa-Acuna H."/>
            <person name="Chen M.-J.M."/>
            <person name="Childers C.P."/>
            <person name="Qu J."/>
            <person name="Dugan S."/>
            <person name="Lee S.L."/>
            <person name="Chao H."/>
            <person name="Dinh H."/>
            <person name="Han Y."/>
            <person name="Doddapaneni H."/>
            <person name="Worley K.C."/>
            <person name="Muzny D.M."/>
            <person name="Gibbs R.A."/>
            <person name="Richards S."/>
        </authorList>
    </citation>
    <scope>NUCLEOTIDE SEQUENCE</scope>
    <source>
        <strain evidence="2">HAZT.00-mixed</strain>
        <tissue evidence="2">Whole organism</tissue>
    </source>
</reference>
<comment type="caution">
    <text evidence="2">The sequence shown here is derived from an EMBL/GenBank/DDBJ whole genome shotgun (WGS) entry which is preliminary data.</text>
</comment>
<dbReference type="AlphaFoldDB" id="A0A6A0H1N0"/>
<gene>
    <name evidence="2" type="ORF">HAZT_HAZT007693</name>
</gene>
<organism evidence="2">
    <name type="scientific">Hyalella azteca</name>
    <name type="common">Amphipod</name>
    <dbReference type="NCBI Taxonomy" id="294128"/>
    <lineage>
        <taxon>Eukaryota</taxon>
        <taxon>Metazoa</taxon>
        <taxon>Ecdysozoa</taxon>
        <taxon>Arthropoda</taxon>
        <taxon>Crustacea</taxon>
        <taxon>Multicrustacea</taxon>
        <taxon>Malacostraca</taxon>
        <taxon>Eumalacostraca</taxon>
        <taxon>Peracarida</taxon>
        <taxon>Amphipoda</taxon>
        <taxon>Senticaudata</taxon>
        <taxon>Talitrida</taxon>
        <taxon>Talitroidea</taxon>
        <taxon>Hyalellidae</taxon>
        <taxon>Hyalella</taxon>
    </lineage>
</organism>
<name>A0A6A0H1N0_HYAAZ</name>
<feature type="region of interest" description="Disordered" evidence="1">
    <location>
        <begin position="1"/>
        <end position="54"/>
    </location>
</feature>
<evidence type="ECO:0000313" key="2">
    <source>
        <dbReference type="EMBL" id="KAA0196265.1"/>
    </source>
</evidence>
<sequence length="258" mass="27268">MDGPPLDPGGDSSPPSSSPFSPCRGDRKAVGGLRSPPLVGGSCSPPDVPLQGGSLSHDMEVLIKQEVDGLDVGGLQSPHVTGDEGDDGASSDLLGSVDSTTVLPFLSSGDGSPQPNAPLVPHQYQGGDLHDFHPHHLPQHHQHLQHHQHHHQQHQQQLVQREFTNNIPGFIHMTNQEQAIRTSAMLYEDIIAGYGECGDMAGYGECDDMAGYGECGDIIAGYGECRDMAGYGECGDMAGYGECGDMAGYGECDDMAGY</sequence>
<protein>
    <submittedName>
        <fullName evidence="2">Uncharacterized protein</fullName>
    </submittedName>
</protein>
<feature type="region of interest" description="Disordered" evidence="1">
    <location>
        <begin position="73"/>
        <end position="158"/>
    </location>
</feature>
<evidence type="ECO:0000256" key="1">
    <source>
        <dbReference type="SAM" id="MobiDB-lite"/>
    </source>
</evidence>
<feature type="compositionally biased region" description="Low complexity" evidence="1">
    <location>
        <begin position="1"/>
        <end position="22"/>
    </location>
</feature>
<reference evidence="2" key="1">
    <citation type="submission" date="2014-08" db="EMBL/GenBank/DDBJ databases">
        <authorList>
            <person name="Murali S."/>
            <person name="Richards S."/>
            <person name="Bandaranaike D."/>
            <person name="Bellair M."/>
            <person name="Blankenburg K."/>
            <person name="Chao H."/>
            <person name="Dinh H."/>
            <person name="Doddapaneni H."/>
            <person name="Dugan-Rocha S."/>
            <person name="Elkadiri S."/>
            <person name="Gnanaolivu R."/>
            <person name="Hughes D."/>
            <person name="Lee S."/>
            <person name="Li M."/>
            <person name="Ming W."/>
            <person name="Munidasa M."/>
            <person name="Muniz J."/>
            <person name="Nguyen L."/>
            <person name="Osuji N."/>
            <person name="Pu L.-L."/>
            <person name="Puazo M."/>
            <person name="Skinner E."/>
            <person name="Qu C."/>
            <person name="Quiroz J."/>
            <person name="Raj R."/>
            <person name="Weissenberger G."/>
            <person name="Xin Y."/>
            <person name="Zou X."/>
            <person name="Han Y."/>
            <person name="Worley K."/>
            <person name="Muzny D."/>
            <person name="Gibbs R."/>
        </authorList>
    </citation>
    <scope>NUCLEOTIDE SEQUENCE</scope>
    <source>
        <strain evidence="2">HAZT.00-mixed</strain>
        <tissue evidence="2">Whole organism</tissue>
    </source>
</reference>
<dbReference type="Proteomes" id="UP000711488">
    <property type="component" value="Unassembled WGS sequence"/>
</dbReference>